<evidence type="ECO:0000313" key="2">
    <source>
        <dbReference type="EMBL" id="KAG0719714.1"/>
    </source>
</evidence>
<comment type="caution">
    <text evidence="2">The sequence shown here is derived from an EMBL/GenBank/DDBJ whole genome shotgun (WGS) entry which is preliminary data.</text>
</comment>
<feature type="region of interest" description="Disordered" evidence="1">
    <location>
        <begin position="17"/>
        <end position="82"/>
    </location>
</feature>
<dbReference type="AlphaFoldDB" id="A0A8J4Y8V7"/>
<evidence type="ECO:0000256" key="1">
    <source>
        <dbReference type="SAM" id="MobiDB-lite"/>
    </source>
</evidence>
<name>A0A8J4Y8V7_CHIOP</name>
<gene>
    <name evidence="2" type="ORF">GWK47_049935</name>
</gene>
<accession>A0A8J4Y8V7</accession>
<sequence>MICSPCEEIGHSFRPTNRTVEIPKPTLKSASAEPEQSPPPVIFSQQKGMMLQSRCPRRPPIRVNRRSRPAEVGHHQPPPRQWCLLTGQAQTSSAVDPSSFPMFSFQPRLLFVFQLLPFLAFNLRSDIASSFSVKMQAAPSSVPFHKDED</sequence>
<organism evidence="2 3">
    <name type="scientific">Chionoecetes opilio</name>
    <name type="common">Atlantic snow crab</name>
    <name type="synonym">Cancer opilio</name>
    <dbReference type="NCBI Taxonomy" id="41210"/>
    <lineage>
        <taxon>Eukaryota</taxon>
        <taxon>Metazoa</taxon>
        <taxon>Ecdysozoa</taxon>
        <taxon>Arthropoda</taxon>
        <taxon>Crustacea</taxon>
        <taxon>Multicrustacea</taxon>
        <taxon>Malacostraca</taxon>
        <taxon>Eumalacostraca</taxon>
        <taxon>Eucarida</taxon>
        <taxon>Decapoda</taxon>
        <taxon>Pleocyemata</taxon>
        <taxon>Brachyura</taxon>
        <taxon>Eubrachyura</taxon>
        <taxon>Majoidea</taxon>
        <taxon>Majidae</taxon>
        <taxon>Chionoecetes</taxon>
    </lineage>
</organism>
<dbReference type="Proteomes" id="UP000770661">
    <property type="component" value="Unassembled WGS sequence"/>
</dbReference>
<dbReference type="EMBL" id="JACEEZ010014100">
    <property type="protein sequence ID" value="KAG0719714.1"/>
    <property type="molecule type" value="Genomic_DNA"/>
</dbReference>
<proteinExistence type="predicted"/>
<evidence type="ECO:0000313" key="3">
    <source>
        <dbReference type="Proteomes" id="UP000770661"/>
    </source>
</evidence>
<keyword evidence="3" id="KW-1185">Reference proteome</keyword>
<protein>
    <submittedName>
        <fullName evidence="2">Uncharacterized protein</fullName>
    </submittedName>
</protein>
<feature type="compositionally biased region" description="Basic residues" evidence="1">
    <location>
        <begin position="55"/>
        <end position="67"/>
    </location>
</feature>
<reference evidence="2" key="1">
    <citation type="submission" date="2020-07" db="EMBL/GenBank/DDBJ databases">
        <title>The High-quality genome of the commercially important snow crab, Chionoecetes opilio.</title>
        <authorList>
            <person name="Jeong J.-H."/>
            <person name="Ryu S."/>
        </authorList>
    </citation>
    <scope>NUCLEOTIDE SEQUENCE</scope>
    <source>
        <strain evidence="2">MADBK_172401_WGS</strain>
        <tissue evidence="2">Digestive gland</tissue>
    </source>
</reference>